<keyword evidence="1" id="KW-0732">Signal</keyword>
<dbReference type="RefSeq" id="WP_132858313.1">
    <property type="nucleotide sequence ID" value="NZ_SMGR01000001.1"/>
</dbReference>
<dbReference type="PANTHER" id="PTHR40590">
    <property type="entry name" value="CYTOPLASMIC PROTEIN-RELATED"/>
    <property type="match status" value="1"/>
</dbReference>
<gene>
    <name evidence="2" type="ORF">BXY66_0188</name>
</gene>
<dbReference type="EMBL" id="SMGR01000001">
    <property type="protein sequence ID" value="TCL08155.1"/>
    <property type="molecule type" value="Genomic_DNA"/>
</dbReference>
<dbReference type="OrthoDB" id="9806326at2"/>
<evidence type="ECO:0000256" key="1">
    <source>
        <dbReference type="SAM" id="SignalP"/>
    </source>
</evidence>
<dbReference type="AlphaFoldDB" id="A0A4R1NJG5"/>
<evidence type="ECO:0008006" key="4">
    <source>
        <dbReference type="Google" id="ProtNLM"/>
    </source>
</evidence>
<proteinExistence type="predicted"/>
<dbReference type="CDD" id="cd14789">
    <property type="entry name" value="Tiki"/>
    <property type="match status" value="1"/>
</dbReference>
<dbReference type="Pfam" id="PF01963">
    <property type="entry name" value="TraB_PrgY_gumN"/>
    <property type="match status" value="1"/>
</dbReference>
<feature type="signal peptide" evidence="1">
    <location>
        <begin position="1"/>
        <end position="19"/>
    </location>
</feature>
<feature type="chain" id="PRO_5020885609" description="TraB family protein" evidence="1">
    <location>
        <begin position="20"/>
        <end position="333"/>
    </location>
</feature>
<reference evidence="2 3" key="1">
    <citation type="submission" date="2019-03" db="EMBL/GenBank/DDBJ databases">
        <title>Genomic Encyclopedia of Archaeal and Bacterial Type Strains, Phase II (KMG-II): from individual species to whole genera.</title>
        <authorList>
            <person name="Goeker M."/>
        </authorList>
    </citation>
    <scope>NUCLEOTIDE SEQUENCE [LARGE SCALE GENOMIC DNA]</scope>
    <source>
        <strain evidence="2 3">DSM 26433</strain>
    </source>
</reference>
<keyword evidence="3" id="KW-1185">Reference proteome</keyword>
<sequence>MRNFLAAFAFLFTATALHASCEGPDTFLSLPEETRTALRAEAAQVPYHQGIMWQVEKNGVASILVGTLHVSHPTHDRTLNALRALEFEPEQVLLELTTPAQTAFQSHLIENPGVYLIESGDSLIDLLGDTHWATVSAQLQQRGIPPFLAARYQPWFLGLTLAMPPCAMAEIAAGKKGLDHLIEQETTGKADMGSLDSTQGLLEVLASDSLEEQLRQLRWSLELDLMADTGNEMPAMMAMYAAEDIQLIWELGQHTTLSRAKDDATIMELAALLAEVEAQLIERRNLQWVERLIPELAETPSLVAVGALHLPGEAGLLRLLENAGYKVTRLQRP</sequence>
<evidence type="ECO:0000313" key="3">
    <source>
        <dbReference type="Proteomes" id="UP000295673"/>
    </source>
</evidence>
<dbReference type="InterPro" id="IPR002816">
    <property type="entry name" value="TraB/PrgY/GumN_fam"/>
</dbReference>
<organism evidence="2 3">
    <name type="scientific">Shimia isoporae</name>
    <dbReference type="NCBI Taxonomy" id="647720"/>
    <lineage>
        <taxon>Bacteria</taxon>
        <taxon>Pseudomonadati</taxon>
        <taxon>Pseudomonadota</taxon>
        <taxon>Alphaproteobacteria</taxon>
        <taxon>Rhodobacterales</taxon>
        <taxon>Roseobacteraceae</taxon>
    </lineage>
</organism>
<protein>
    <recommendedName>
        <fullName evidence="4">TraB family protein</fullName>
    </recommendedName>
</protein>
<evidence type="ECO:0000313" key="2">
    <source>
        <dbReference type="EMBL" id="TCL08155.1"/>
    </source>
</evidence>
<dbReference type="PANTHER" id="PTHR40590:SF1">
    <property type="entry name" value="CYTOPLASMIC PROTEIN"/>
    <property type="match status" value="1"/>
</dbReference>
<comment type="caution">
    <text evidence="2">The sequence shown here is derived from an EMBL/GenBank/DDBJ whole genome shotgun (WGS) entry which is preliminary data.</text>
</comment>
<name>A0A4R1NJG5_9RHOB</name>
<accession>A0A4R1NJG5</accession>
<dbReference type="Proteomes" id="UP000295673">
    <property type="component" value="Unassembled WGS sequence"/>
</dbReference>
<dbReference type="InterPro" id="IPR047111">
    <property type="entry name" value="YbaP-like"/>
</dbReference>